<gene>
    <name evidence="6" type="ORF">N0V93_002349</name>
</gene>
<sequence>MDREAKRRRKEGIEDVYGPNELKKPRISLKEAGRIWLRPFEMFVREPIVLCLSVLSGFSDAIIFIFLEGFSPVYDQWNFSILAKAWAFIPINLAYFLTYFSYLPWIWKDERTRKVKGANCHQPERRLKWLLWVAPLEPIGLMGFAWTSLGPGRGVHWIAPMIFSCLIGIANYAIYFSSVDYMIAAYGVYSASACGGNAFARDFLAGISAMFAIPMYSNIGSTYPTEVVIPIYVFYWKGTVIRERSKFAQTLAADREAVGGRRVSKADNLPYPEV</sequence>
<keyword evidence="3 5" id="KW-1133">Transmembrane helix</keyword>
<reference evidence="6" key="1">
    <citation type="submission" date="2022-10" db="EMBL/GenBank/DDBJ databases">
        <title>Tapping the CABI collections for fungal endophytes: first genome assemblies for Collariella, Neodidymelliopsis, Ascochyta clinopodiicola, Didymella pomorum, Didymosphaeria variabile, Neocosmospora piperis and Neocucurbitaria cava.</title>
        <authorList>
            <person name="Hill R."/>
        </authorList>
    </citation>
    <scope>NUCLEOTIDE SEQUENCE</scope>
    <source>
        <strain evidence="6">IMI 355082</strain>
    </source>
</reference>
<dbReference type="OrthoDB" id="5376138at2759"/>
<accession>A0A9W8YYG6</accession>
<name>A0A9W8YYG6_9PEZI</name>
<evidence type="ECO:0000313" key="7">
    <source>
        <dbReference type="Proteomes" id="UP001140453"/>
    </source>
</evidence>
<comment type="caution">
    <text evidence="6">The sequence shown here is derived from an EMBL/GenBank/DDBJ whole genome shotgun (WGS) entry which is preliminary data.</text>
</comment>
<evidence type="ECO:0000256" key="1">
    <source>
        <dbReference type="ARBA" id="ARBA00004141"/>
    </source>
</evidence>
<proteinExistence type="predicted"/>
<dbReference type="InterPro" id="IPR036259">
    <property type="entry name" value="MFS_trans_sf"/>
</dbReference>
<evidence type="ECO:0000256" key="4">
    <source>
        <dbReference type="ARBA" id="ARBA00023136"/>
    </source>
</evidence>
<evidence type="ECO:0000256" key="5">
    <source>
        <dbReference type="SAM" id="Phobius"/>
    </source>
</evidence>
<keyword evidence="4 5" id="KW-0472">Membrane</keyword>
<feature type="transmembrane region" description="Helical" evidence="5">
    <location>
        <begin position="155"/>
        <end position="175"/>
    </location>
</feature>
<feature type="transmembrane region" description="Helical" evidence="5">
    <location>
        <begin position="48"/>
        <end position="67"/>
    </location>
</feature>
<dbReference type="Gene3D" id="1.20.1250.20">
    <property type="entry name" value="MFS general substrate transporter like domains"/>
    <property type="match status" value="1"/>
</dbReference>
<dbReference type="AlphaFoldDB" id="A0A9W8YYG6"/>
<evidence type="ECO:0000256" key="2">
    <source>
        <dbReference type="ARBA" id="ARBA00022692"/>
    </source>
</evidence>
<organism evidence="6 7">
    <name type="scientific">Gnomoniopsis smithogilvyi</name>
    <dbReference type="NCBI Taxonomy" id="1191159"/>
    <lineage>
        <taxon>Eukaryota</taxon>
        <taxon>Fungi</taxon>
        <taxon>Dikarya</taxon>
        <taxon>Ascomycota</taxon>
        <taxon>Pezizomycotina</taxon>
        <taxon>Sordariomycetes</taxon>
        <taxon>Sordariomycetidae</taxon>
        <taxon>Diaporthales</taxon>
        <taxon>Gnomoniaceae</taxon>
        <taxon>Gnomoniopsis</taxon>
    </lineage>
</organism>
<feature type="transmembrane region" description="Helical" evidence="5">
    <location>
        <begin position="129"/>
        <end position="149"/>
    </location>
</feature>
<dbReference type="GO" id="GO:0005886">
    <property type="term" value="C:plasma membrane"/>
    <property type="evidence" value="ECO:0007669"/>
    <property type="project" value="TreeGrafter"/>
</dbReference>
<keyword evidence="7" id="KW-1185">Reference proteome</keyword>
<keyword evidence="2 5" id="KW-0812">Transmembrane</keyword>
<dbReference type="Proteomes" id="UP001140453">
    <property type="component" value="Unassembled WGS sequence"/>
</dbReference>
<dbReference type="SUPFAM" id="SSF103473">
    <property type="entry name" value="MFS general substrate transporter"/>
    <property type="match status" value="1"/>
</dbReference>
<protein>
    <submittedName>
        <fullName evidence="6">Uncharacterized protein</fullName>
    </submittedName>
</protein>
<feature type="transmembrane region" description="Helical" evidence="5">
    <location>
        <begin position="87"/>
        <end position="108"/>
    </location>
</feature>
<comment type="subcellular location">
    <subcellularLocation>
        <location evidence="1">Membrane</location>
        <topology evidence="1">Multi-pass membrane protein</topology>
    </subcellularLocation>
</comment>
<dbReference type="EMBL" id="JAPEVB010000002">
    <property type="protein sequence ID" value="KAJ4393142.1"/>
    <property type="molecule type" value="Genomic_DNA"/>
</dbReference>
<evidence type="ECO:0000313" key="6">
    <source>
        <dbReference type="EMBL" id="KAJ4393142.1"/>
    </source>
</evidence>
<dbReference type="PANTHER" id="PTHR23502:SF3">
    <property type="entry name" value="MAJOR FACILITATOR SUPERFAMILY (MFS) PROFILE DOMAIN-CONTAINING PROTEIN-RELATED"/>
    <property type="match status" value="1"/>
</dbReference>
<dbReference type="GO" id="GO:0022857">
    <property type="term" value="F:transmembrane transporter activity"/>
    <property type="evidence" value="ECO:0007669"/>
    <property type="project" value="TreeGrafter"/>
</dbReference>
<evidence type="ECO:0000256" key="3">
    <source>
        <dbReference type="ARBA" id="ARBA00022989"/>
    </source>
</evidence>
<dbReference type="PANTHER" id="PTHR23502">
    <property type="entry name" value="MAJOR FACILITATOR SUPERFAMILY"/>
    <property type="match status" value="1"/>
</dbReference>